<dbReference type="PROSITE" id="PS51832">
    <property type="entry name" value="HD_GYP"/>
    <property type="match status" value="1"/>
</dbReference>
<dbReference type="Pfam" id="PF13487">
    <property type="entry name" value="HD_5"/>
    <property type="match status" value="1"/>
</dbReference>
<evidence type="ECO:0000313" key="2">
    <source>
        <dbReference type="EMBL" id="EJB01802.1"/>
    </source>
</evidence>
<dbReference type="OrthoDB" id="9802066at2"/>
<dbReference type="CDD" id="cd00077">
    <property type="entry name" value="HDc"/>
    <property type="match status" value="1"/>
</dbReference>
<dbReference type="Pfam" id="PF11871">
    <property type="entry name" value="DUF3391"/>
    <property type="match status" value="1"/>
</dbReference>
<dbReference type="SMART" id="SM00471">
    <property type="entry name" value="HDc"/>
    <property type="match status" value="1"/>
</dbReference>
<evidence type="ECO:0000313" key="3">
    <source>
        <dbReference type="Proteomes" id="UP000005092"/>
    </source>
</evidence>
<gene>
    <name evidence="2" type="ORF">Rleg9DRAFT_0551</name>
</gene>
<dbReference type="NCBIfam" id="TIGR00277">
    <property type="entry name" value="HDIG"/>
    <property type="match status" value="1"/>
</dbReference>
<evidence type="ECO:0000259" key="1">
    <source>
        <dbReference type="PROSITE" id="PS51832"/>
    </source>
</evidence>
<accession>I9N534</accession>
<dbReference type="EMBL" id="JH719382">
    <property type="protein sequence ID" value="EJB01802.1"/>
    <property type="molecule type" value="Genomic_DNA"/>
</dbReference>
<dbReference type="SUPFAM" id="SSF109604">
    <property type="entry name" value="HD-domain/PDEase-like"/>
    <property type="match status" value="1"/>
</dbReference>
<dbReference type="GO" id="GO:0008081">
    <property type="term" value="F:phosphoric diester hydrolase activity"/>
    <property type="evidence" value="ECO:0007669"/>
    <property type="project" value="UniProtKB-ARBA"/>
</dbReference>
<dbReference type="InterPro" id="IPR003607">
    <property type="entry name" value="HD/PDEase_dom"/>
</dbReference>
<sequence length="319" mass="35138">MQKRIQVNQLRVGMFVEDVELGGHGDAVRCEPFLIRSNNDVRRIIASHVKSVVINVAKGIDLDRNPAQGEDAASYEARLLMVFTPQEIGRARQSIREIDPHLRQVLSDARLQACFADGPASTAVERIMSASLDNAGALIAVAKLKEKDEVTFLHSLAVSALMVAFGRSLGHSEDDIRLLGLGGLVHDLGKMTLSDDILTKTGKLTAEEMELVRRHPQLGYEMLSRAGTAPKEVLDICRYHHERYEGGGYPGRLSGRSIPYVARLAAICDVYEALTTIRPYKRAFSQTEAINMMMNSPGHFDTKLLSAFVSKMVISGTIH</sequence>
<dbReference type="RefSeq" id="WP_003595317.1">
    <property type="nucleotide sequence ID" value="NZ_JH719382.1"/>
</dbReference>
<proteinExistence type="predicted"/>
<dbReference type="PANTHER" id="PTHR43155">
    <property type="entry name" value="CYCLIC DI-GMP PHOSPHODIESTERASE PA4108-RELATED"/>
    <property type="match status" value="1"/>
</dbReference>
<dbReference type="PANTHER" id="PTHR43155:SF2">
    <property type="entry name" value="CYCLIC DI-GMP PHOSPHODIESTERASE PA4108"/>
    <property type="match status" value="1"/>
</dbReference>
<dbReference type="HOGENOM" id="CLU_000445_92_1_5"/>
<protein>
    <submittedName>
        <fullName evidence="2">Uncharacterized domain HDIG-containing protein</fullName>
    </submittedName>
</protein>
<reference evidence="2 3" key="1">
    <citation type="submission" date="2012-02" db="EMBL/GenBank/DDBJ databases">
        <title>Improved High-Quality Draft Sequence of Rhizobium leguminosarum bv. trifolii WSM597.</title>
        <authorList>
            <consortium name="US DOE Joint Genome Institute"/>
            <person name="Lucas S."/>
            <person name="Han J."/>
            <person name="Lapidus A."/>
            <person name="Cheng J.-F."/>
            <person name="Goodwin L."/>
            <person name="Pitluck S."/>
            <person name="Peters L."/>
            <person name="Ovchinnikova G."/>
            <person name="Held B."/>
            <person name="Detter J.C."/>
            <person name="Han C."/>
            <person name="Tapia R."/>
            <person name="Land M."/>
            <person name="Hauser L."/>
            <person name="Kyrpides N."/>
            <person name="Ivanova N."/>
            <person name="Pagani I."/>
            <person name="Brau L."/>
            <person name="Yates R."/>
            <person name="O'Hara G."/>
            <person name="Rui T."/>
            <person name="Howieson J."/>
            <person name="Reeve W."/>
            <person name="Woyke T."/>
        </authorList>
    </citation>
    <scope>NUCLEOTIDE SEQUENCE [LARGE SCALE GENOMIC DNA]</scope>
    <source>
        <strain evidence="2 3">WSM597</strain>
    </source>
</reference>
<dbReference type="InterPro" id="IPR037522">
    <property type="entry name" value="HD_GYP_dom"/>
</dbReference>
<dbReference type="Gene3D" id="1.10.3210.10">
    <property type="entry name" value="Hypothetical protein af1432"/>
    <property type="match status" value="1"/>
</dbReference>
<dbReference type="InterPro" id="IPR006675">
    <property type="entry name" value="HDIG_dom"/>
</dbReference>
<dbReference type="Proteomes" id="UP000005092">
    <property type="component" value="Unassembled WGS sequence"/>
</dbReference>
<dbReference type="AlphaFoldDB" id="I9N534"/>
<name>I9N534_RHILT</name>
<dbReference type="InterPro" id="IPR021812">
    <property type="entry name" value="DUF3391"/>
</dbReference>
<feature type="domain" description="HD-GYP" evidence="1">
    <location>
        <begin position="127"/>
        <end position="319"/>
    </location>
</feature>
<organism evidence="2 3">
    <name type="scientific">Rhizobium leguminosarum bv. trifolii WSM597</name>
    <dbReference type="NCBI Taxonomy" id="754764"/>
    <lineage>
        <taxon>Bacteria</taxon>
        <taxon>Pseudomonadati</taxon>
        <taxon>Pseudomonadota</taxon>
        <taxon>Alphaproteobacteria</taxon>
        <taxon>Hyphomicrobiales</taxon>
        <taxon>Rhizobiaceae</taxon>
        <taxon>Rhizobium/Agrobacterium group</taxon>
        <taxon>Rhizobium</taxon>
    </lineage>
</organism>